<dbReference type="PANTHER" id="PTHR30383:SF5">
    <property type="entry name" value="SGNH HYDROLASE-TYPE ESTERASE DOMAIN-CONTAINING PROTEIN"/>
    <property type="match status" value="1"/>
</dbReference>
<gene>
    <name evidence="3" type="ORF">ACFQZX_04485</name>
</gene>
<dbReference type="InterPro" id="IPR051532">
    <property type="entry name" value="Ester_Hydrolysis_Enzymes"/>
</dbReference>
<dbReference type="Pfam" id="PF13472">
    <property type="entry name" value="Lipase_GDSL_2"/>
    <property type="match status" value="1"/>
</dbReference>
<reference evidence="4" key="1">
    <citation type="journal article" date="2019" name="Int. J. Syst. Evol. Microbiol.">
        <title>The Global Catalogue of Microorganisms (GCM) 10K type strain sequencing project: providing services to taxonomists for standard genome sequencing and annotation.</title>
        <authorList>
            <consortium name="The Broad Institute Genomics Platform"/>
            <consortium name="The Broad Institute Genome Sequencing Center for Infectious Disease"/>
            <person name="Wu L."/>
            <person name="Ma J."/>
        </authorList>
    </citation>
    <scope>NUCLEOTIDE SEQUENCE [LARGE SCALE GENOMIC DNA]</scope>
    <source>
        <strain evidence="4">CCUG 61484</strain>
    </source>
</reference>
<proteinExistence type="predicted"/>
<feature type="chain" id="PRO_5045182250" evidence="1">
    <location>
        <begin position="18"/>
        <end position="228"/>
    </location>
</feature>
<protein>
    <submittedName>
        <fullName evidence="3">GDSL-type esterase/lipase family protein</fullName>
    </submittedName>
</protein>
<dbReference type="EMBL" id="JBHTHZ010000002">
    <property type="protein sequence ID" value="MFD0792860.1"/>
    <property type="molecule type" value="Genomic_DNA"/>
</dbReference>
<dbReference type="Gene3D" id="3.40.50.1110">
    <property type="entry name" value="SGNH hydrolase"/>
    <property type="match status" value="1"/>
</dbReference>
<evidence type="ECO:0000259" key="2">
    <source>
        <dbReference type="Pfam" id="PF13472"/>
    </source>
</evidence>
<dbReference type="InterPro" id="IPR036514">
    <property type="entry name" value="SGNH_hydro_sf"/>
</dbReference>
<organism evidence="3 4">
    <name type="scientific">Mucilaginibacter litoreus</name>
    <dbReference type="NCBI Taxonomy" id="1048221"/>
    <lineage>
        <taxon>Bacteria</taxon>
        <taxon>Pseudomonadati</taxon>
        <taxon>Bacteroidota</taxon>
        <taxon>Sphingobacteriia</taxon>
        <taxon>Sphingobacteriales</taxon>
        <taxon>Sphingobacteriaceae</taxon>
        <taxon>Mucilaginibacter</taxon>
    </lineage>
</organism>
<keyword evidence="1" id="KW-0732">Signal</keyword>
<evidence type="ECO:0000256" key="1">
    <source>
        <dbReference type="SAM" id="SignalP"/>
    </source>
</evidence>
<comment type="caution">
    <text evidence="3">The sequence shown here is derived from an EMBL/GenBank/DDBJ whole genome shotgun (WGS) entry which is preliminary data.</text>
</comment>
<dbReference type="RefSeq" id="WP_377111780.1">
    <property type="nucleotide sequence ID" value="NZ_JBHTHZ010000002.1"/>
</dbReference>
<dbReference type="Proteomes" id="UP001597010">
    <property type="component" value="Unassembled WGS sequence"/>
</dbReference>
<feature type="signal peptide" evidence="1">
    <location>
        <begin position="1"/>
        <end position="17"/>
    </location>
</feature>
<keyword evidence="4" id="KW-1185">Reference proteome</keyword>
<dbReference type="SUPFAM" id="SSF52266">
    <property type="entry name" value="SGNH hydrolase"/>
    <property type="match status" value="1"/>
</dbReference>
<feature type="domain" description="SGNH hydrolase-type esterase" evidence="2">
    <location>
        <begin position="56"/>
        <end position="215"/>
    </location>
</feature>
<evidence type="ECO:0000313" key="3">
    <source>
        <dbReference type="EMBL" id="MFD0792860.1"/>
    </source>
</evidence>
<sequence>MKKLCLLMLLMPALAMAQSIPTNQNLFDTIPFIPDHTVERLKVFATQPVKQGGTIFLGDSITEMGDWGKATGDSTVLNRGIGGDITYGVLKRLDDVINRQPKKLFILLGINDIGKDIPDAVIAYNYFRIISRVHAKSSGTQIYVQSILPVDPTHARFPQHYDKGRHVAQVNNLLKAKARELNFTYVNIAQLFTDKRGLLKPEYTIEGLHLNAKAYMVWAAYLKKLKYL</sequence>
<dbReference type="InterPro" id="IPR013830">
    <property type="entry name" value="SGNH_hydro"/>
</dbReference>
<name>A0ABW3APU6_9SPHI</name>
<accession>A0ABW3APU6</accession>
<dbReference type="PANTHER" id="PTHR30383">
    <property type="entry name" value="THIOESTERASE 1/PROTEASE 1/LYSOPHOSPHOLIPASE L1"/>
    <property type="match status" value="1"/>
</dbReference>
<evidence type="ECO:0000313" key="4">
    <source>
        <dbReference type="Proteomes" id="UP001597010"/>
    </source>
</evidence>